<reference evidence="1 2" key="1">
    <citation type="submission" date="2024-09" db="EMBL/GenBank/DDBJ databases">
        <authorList>
            <person name="Sun Q."/>
            <person name="Mori K."/>
        </authorList>
    </citation>
    <scope>NUCLEOTIDE SEQUENCE [LARGE SCALE GENOMIC DNA]</scope>
    <source>
        <strain evidence="1 2">KCTC 23279</strain>
    </source>
</reference>
<dbReference type="RefSeq" id="WP_378385622.1">
    <property type="nucleotide sequence ID" value="NZ_JBHLWM010000001.1"/>
</dbReference>
<dbReference type="Proteomes" id="UP001589775">
    <property type="component" value="Unassembled WGS sequence"/>
</dbReference>
<evidence type="ECO:0000313" key="2">
    <source>
        <dbReference type="Proteomes" id="UP001589775"/>
    </source>
</evidence>
<evidence type="ECO:0000313" key="1">
    <source>
        <dbReference type="EMBL" id="MFC0240147.1"/>
    </source>
</evidence>
<accession>A0ABV6EPP9</accession>
<organism evidence="1 2">
    <name type="scientific">Rhodopseudomonas telluris</name>
    <dbReference type="NCBI Taxonomy" id="644215"/>
    <lineage>
        <taxon>Bacteria</taxon>
        <taxon>Pseudomonadati</taxon>
        <taxon>Pseudomonadota</taxon>
        <taxon>Alphaproteobacteria</taxon>
        <taxon>Hyphomicrobiales</taxon>
        <taxon>Nitrobacteraceae</taxon>
        <taxon>Rhodopseudomonas</taxon>
    </lineage>
</organism>
<dbReference type="EMBL" id="JBHLWM010000001">
    <property type="protein sequence ID" value="MFC0240147.1"/>
    <property type="molecule type" value="Genomic_DNA"/>
</dbReference>
<proteinExistence type="predicted"/>
<comment type="caution">
    <text evidence="1">The sequence shown here is derived from an EMBL/GenBank/DDBJ whole genome shotgun (WGS) entry which is preliminary data.</text>
</comment>
<keyword evidence="2" id="KW-1185">Reference proteome</keyword>
<protein>
    <recommendedName>
        <fullName evidence="3">DUF4304 domain-containing protein</fullName>
    </recommendedName>
</protein>
<sequence length="235" mass="26762">MTSEIMARLSETSRIIAAAAKAALAPLGCVRKGQSRVWRCDRRFWAVQIEFQPSGWGSGSYLNIGPEWFWQIGPGLSWSYRPTDFITFENAEQFRPLAEAMATIAAREVIALTERFRTLDDIYRHLTRRPLQDDWNLYDAAVVSALLGDLETSRAHFLRLETCEVVFSWQPRLKARSAELAALLDRPLQFQQAVYQGMLARRKALRLPDDPDCLNAALACRESRSPTPRSEQSEL</sequence>
<name>A0ABV6EPP9_9BRAD</name>
<gene>
    <name evidence="1" type="ORF">ACFFJ6_06690</name>
</gene>
<evidence type="ECO:0008006" key="3">
    <source>
        <dbReference type="Google" id="ProtNLM"/>
    </source>
</evidence>